<keyword evidence="3" id="KW-1185">Reference proteome</keyword>
<feature type="domain" description="Dynamin N-terminal" evidence="1">
    <location>
        <begin position="27"/>
        <end position="111"/>
    </location>
</feature>
<dbReference type="AlphaFoldDB" id="A0A2S7XRR2"/>
<dbReference type="SUPFAM" id="SSF52540">
    <property type="entry name" value="P-loop containing nucleoside triphosphate hydrolases"/>
    <property type="match status" value="1"/>
</dbReference>
<evidence type="ECO:0000313" key="3">
    <source>
        <dbReference type="Proteomes" id="UP000239936"/>
    </source>
</evidence>
<dbReference type="InterPro" id="IPR045063">
    <property type="entry name" value="Dynamin_N"/>
</dbReference>
<dbReference type="Pfam" id="PF00350">
    <property type="entry name" value="Dynamin_N"/>
    <property type="match status" value="1"/>
</dbReference>
<dbReference type="Proteomes" id="UP000239936">
    <property type="component" value="Unassembled WGS sequence"/>
</dbReference>
<gene>
    <name evidence="2" type="ORF">CXB77_11410</name>
</gene>
<evidence type="ECO:0000313" key="2">
    <source>
        <dbReference type="EMBL" id="PQJ96336.1"/>
    </source>
</evidence>
<accession>A0A2S7XRR2</accession>
<dbReference type="OrthoDB" id="7230468at2"/>
<name>A0A2S7XRR2_9GAMM</name>
<evidence type="ECO:0000259" key="1">
    <source>
        <dbReference type="Pfam" id="PF00350"/>
    </source>
</evidence>
<protein>
    <recommendedName>
        <fullName evidence="1">Dynamin N-terminal domain-containing protein</fullName>
    </recommendedName>
</protein>
<dbReference type="EMBL" id="PPGH01000035">
    <property type="protein sequence ID" value="PQJ96336.1"/>
    <property type="molecule type" value="Genomic_DNA"/>
</dbReference>
<dbReference type="Gene3D" id="3.40.50.300">
    <property type="entry name" value="P-loop containing nucleotide triphosphate hydrolases"/>
    <property type="match status" value="1"/>
</dbReference>
<comment type="caution">
    <text evidence="2">The sequence shown here is derived from an EMBL/GenBank/DDBJ whole genome shotgun (WGS) entry which is preliminary data.</text>
</comment>
<reference evidence="2 3" key="1">
    <citation type="submission" date="2018-01" db="EMBL/GenBank/DDBJ databases">
        <title>The complete genome sequence of Chromatium okenii LaCa, a purple sulfur bacterium with a turbulent life.</title>
        <authorList>
            <person name="Luedin S.M."/>
            <person name="Liechti N."/>
            <person name="Storelli N."/>
            <person name="Danza F."/>
            <person name="Wittwer M."/>
            <person name="Pothier J.F."/>
            <person name="Tonolla M.A."/>
        </authorList>
    </citation>
    <scope>NUCLEOTIDE SEQUENCE [LARGE SCALE GENOMIC DNA]</scope>
    <source>
        <strain evidence="2 3">LaCa</strain>
    </source>
</reference>
<organism evidence="2 3">
    <name type="scientific">Chromatium okenii</name>
    <dbReference type="NCBI Taxonomy" id="61644"/>
    <lineage>
        <taxon>Bacteria</taxon>
        <taxon>Pseudomonadati</taxon>
        <taxon>Pseudomonadota</taxon>
        <taxon>Gammaproteobacteria</taxon>
        <taxon>Chromatiales</taxon>
        <taxon>Chromatiaceae</taxon>
        <taxon>Chromatium</taxon>
    </lineage>
</organism>
<proteinExistence type="predicted"/>
<dbReference type="InterPro" id="IPR027417">
    <property type="entry name" value="P-loop_NTPase"/>
</dbReference>
<sequence length="209" mass="23459">MLFLRKQRECRKNRAAALDAKRNLAEQRKFAVGACETTASIQGFKLSGLTWIDSPGLHSKTGENGGLAQDYVDAADLILYPMSSSQPGRKTDLEEIADLLQKGKRVEVVITRCDMTDVDVNDAGELVSQLVMKSEEDRKEQSDHVYKEIVKQKQRDDQLEVLTVSVRYAEEHDDNSAELEKSGMNALFRKLTKLTQSEGVRLKEKTPGK</sequence>